<accession>A0ABS7Z8R2</accession>
<sequence length="154" mass="17798">MRTLSIITIFLLFGCQKGDNLSFVENTNFMVETYVYSGWCAQDYHIVITEEQTKVEKLKKGNCAKEKGGLEGLFVTDSMKFDRLRELLRKVNFKEISISECFTCADGTDFNIILTENGKKYENRIGKTYNDSETLETKKDQQELLSVLESFLRE</sequence>
<gene>
    <name evidence="1" type="ORF">IPZ78_15670</name>
</gene>
<dbReference type="RefSeq" id="WP_225554942.1">
    <property type="nucleotide sequence ID" value="NZ_JADEYP010000038.1"/>
</dbReference>
<dbReference type="Proteomes" id="UP001165302">
    <property type="component" value="Unassembled WGS sequence"/>
</dbReference>
<organism evidence="1 2">
    <name type="scientific">Sphingobacterium bovistauri</name>
    <dbReference type="NCBI Taxonomy" id="2781959"/>
    <lineage>
        <taxon>Bacteria</taxon>
        <taxon>Pseudomonadati</taxon>
        <taxon>Bacteroidota</taxon>
        <taxon>Sphingobacteriia</taxon>
        <taxon>Sphingobacteriales</taxon>
        <taxon>Sphingobacteriaceae</taxon>
        <taxon>Sphingobacterium</taxon>
    </lineage>
</organism>
<evidence type="ECO:0000313" key="1">
    <source>
        <dbReference type="EMBL" id="MCA5006585.1"/>
    </source>
</evidence>
<comment type="caution">
    <text evidence="1">The sequence shown here is derived from an EMBL/GenBank/DDBJ whole genome shotgun (WGS) entry which is preliminary data.</text>
</comment>
<keyword evidence="2" id="KW-1185">Reference proteome</keyword>
<name>A0ABS7Z8R2_9SPHI</name>
<proteinExistence type="predicted"/>
<dbReference type="EMBL" id="JADEYP010000038">
    <property type="protein sequence ID" value="MCA5006585.1"/>
    <property type="molecule type" value="Genomic_DNA"/>
</dbReference>
<reference evidence="1" key="1">
    <citation type="submission" date="2020-10" db="EMBL/GenBank/DDBJ databases">
        <authorList>
            <person name="Lu T."/>
            <person name="Wang Q."/>
            <person name="Han X."/>
        </authorList>
    </citation>
    <scope>NUCLEOTIDE SEQUENCE</scope>
    <source>
        <strain evidence="1">WQ 366</strain>
    </source>
</reference>
<dbReference type="PROSITE" id="PS51257">
    <property type="entry name" value="PROKAR_LIPOPROTEIN"/>
    <property type="match status" value="1"/>
</dbReference>
<protein>
    <recommendedName>
        <fullName evidence="3">Lipoprotein</fullName>
    </recommendedName>
</protein>
<evidence type="ECO:0008006" key="3">
    <source>
        <dbReference type="Google" id="ProtNLM"/>
    </source>
</evidence>
<evidence type="ECO:0000313" key="2">
    <source>
        <dbReference type="Proteomes" id="UP001165302"/>
    </source>
</evidence>